<accession>A0ABQ6YC23</accession>
<evidence type="ECO:0000256" key="13">
    <source>
        <dbReference type="RuleBase" id="RU003357"/>
    </source>
</evidence>
<evidence type="ECO:0000256" key="6">
    <source>
        <dbReference type="ARBA" id="ARBA00022729"/>
    </source>
</evidence>
<evidence type="ECO:0000256" key="10">
    <source>
        <dbReference type="ARBA" id="ARBA00023237"/>
    </source>
</evidence>
<dbReference type="Pfam" id="PF00593">
    <property type="entry name" value="TonB_dep_Rec_b-barrel"/>
    <property type="match status" value="1"/>
</dbReference>
<gene>
    <name evidence="17" type="ORF">A6D6_00677</name>
</gene>
<dbReference type="PROSITE" id="PS52016">
    <property type="entry name" value="TONB_DEPENDENT_REC_3"/>
    <property type="match status" value="1"/>
</dbReference>
<dbReference type="RefSeq" id="WP_159659940.1">
    <property type="nucleotide sequence ID" value="NZ_AQPF01000003.1"/>
</dbReference>
<feature type="region of interest" description="Disordered" evidence="14">
    <location>
        <begin position="359"/>
        <end position="379"/>
    </location>
</feature>
<keyword evidence="18" id="KW-1185">Reference proteome</keyword>
<evidence type="ECO:0000256" key="1">
    <source>
        <dbReference type="ARBA" id="ARBA00004571"/>
    </source>
</evidence>
<keyword evidence="9 11" id="KW-0472">Membrane</keyword>
<keyword evidence="8 13" id="KW-0798">TonB box</keyword>
<keyword evidence="6 15" id="KW-0732">Signal</keyword>
<keyword evidence="7" id="KW-0408">Iron</keyword>
<dbReference type="Proteomes" id="UP000771797">
    <property type="component" value="Unassembled WGS sequence"/>
</dbReference>
<dbReference type="Gene3D" id="3.55.50.30">
    <property type="match status" value="1"/>
</dbReference>
<comment type="caution">
    <text evidence="17">The sequence shown here is derived from an EMBL/GenBank/DDBJ whole genome shotgun (WGS) entry which is preliminary data.</text>
</comment>
<dbReference type="Gene3D" id="2.40.170.20">
    <property type="entry name" value="TonB-dependent receptor, beta-barrel domain"/>
    <property type="match status" value="1"/>
</dbReference>
<dbReference type="InterPro" id="IPR011662">
    <property type="entry name" value="Secretin/TonB_short_N"/>
</dbReference>
<evidence type="ECO:0000256" key="2">
    <source>
        <dbReference type="ARBA" id="ARBA00022448"/>
    </source>
</evidence>
<dbReference type="InterPro" id="IPR036942">
    <property type="entry name" value="Beta-barrel_TonB_sf"/>
</dbReference>
<feature type="domain" description="Secretin/TonB short N-terminal" evidence="16">
    <location>
        <begin position="64"/>
        <end position="115"/>
    </location>
</feature>
<keyword evidence="17" id="KW-0675">Receptor</keyword>
<sequence>MLFRLRRQSLVLALSVLLLPCLVERPVWAQAAPIATSETSKRNYDIAAGPLAEALARFAAQSGWIVSASASATAGRHTQGVRGTYTRQQALAQLLAGTGLGWRRVDERSVVLTAAAAPAVLEPVTVTASRSQAQLGKTPQKVTVITREQIEEQMAMTSDQSLVLSSLIPSYAPSRQKLTNYGETFRGRKPLFLIDGVPQSNPLRDSSRGSYTIDLSLVDRIEVIHGASAEHGLGATGGIINFVTRRPRGDDVSQHVATSISAPTDADSDSVSYMGSYRVEGIAGNWDYLAGVTYHSRGLFHDAKGDPVGIDRSQGDIMDSQGHDVMVKIGYWFDENQNLQFTANRFFLESNHDYITVDGDRSIGRPTTSVKGDPGGKPPRNEVLTTSLNYHHRDFLGNDVQAQVYTQRFRARYGGGVFSVFQDPSIDPGNNLYDQSQNEADKIGGKFTLNRDGLFEGRVKLTAGFDVIQDETSQIMVLTHREWVPETQFRNIAPFLQGLWRVNDRLTAQAGVRYEYAELDVDDFTTLASYGGARITGGTPSYDETLYNAGLTYQITDGWQLFASYAEGFGLPDVGRVLREIDDPNTDIEKFLDLRPIITENREIGLRFHQHPVDFEVSYYQSDSDLGQRLEQGADGFTKVRREKTEIDGMEASVGWQVLENHRLSATYAKVRGRYDSNEDGRVDTKLDGRNVAPDRLTLRWQANWTGKLRSQIQGTHYFSRHFDEPEKRFEGYNLVDLGLIYQLPKGQLSAGLENLFNEDYFTYFSQSGTTTNSQYFKGRGRVVTVGYSLDF</sequence>
<dbReference type="EMBL" id="AQPF01000003">
    <property type="protein sequence ID" value="KAF0807680.1"/>
    <property type="molecule type" value="Genomic_DNA"/>
</dbReference>
<dbReference type="Pfam" id="PF07715">
    <property type="entry name" value="Plug"/>
    <property type="match status" value="1"/>
</dbReference>
<dbReference type="PROSITE" id="PS01156">
    <property type="entry name" value="TONB_DEPENDENT_REC_2"/>
    <property type="match status" value="1"/>
</dbReference>
<evidence type="ECO:0000256" key="11">
    <source>
        <dbReference type="PROSITE-ProRule" id="PRU01360"/>
    </source>
</evidence>
<name>A0ABQ6YC23_9GAMM</name>
<evidence type="ECO:0000256" key="9">
    <source>
        <dbReference type="ARBA" id="ARBA00023136"/>
    </source>
</evidence>
<feature type="signal peptide" evidence="15">
    <location>
        <begin position="1"/>
        <end position="29"/>
    </location>
</feature>
<dbReference type="InterPro" id="IPR010917">
    <property type="entry name" value="TonB_rcpt_CS"/>
</dbReference>
<keyword evidence="5 11" id="KW-0812">Transmembrane</keyword>
<dbReference type="InterPro" id="IPR000531">
    <property type="entry name" value="Beta-barrel_TonB"/>
</dbReference>
<dbReference type="SMART" id="SM00965">
    <property type="entry name" value="STN"/>
    <property type="match status" value="1"/>
</dbReference>
<keyword evidence="4" id="KW-0406">Ion transport</keyword>
<dbReference type="InterPro" id="IPR012910">
    <property type="entry name" value="Plug_dom"/>
</dbReference>
<evidence type="ECO:0000256" key="8">
    <source>
        <dbReference type="ARBA" id="ARBA00023077"/>
    </source>
</evidence>
<reference evidence="17 18" key="1">
    <citation type="submission" date="2012-09" db="EMBL/GenBank/DDBJ databases">
        <title>Genome Sequence of alkane-degrading Bacterium Alcanivorax sp. 6-D-6.</title>
        <authorList>
            <person name="Lai Q."/>
            <person name="Shao Z."/>
        </authorList>
    </citation>
    <scope>NUCLEOTIDE SEQUENCE [LARGE SCALE GENOMIC DNA]</scope>
    <source>
        <strain evidence="17 18">6-D-6</strain>
    </source>
</reference>
<dbReference type="Pfam" id="PF07660">
    <property type="entry name" value="STN"/>
    <property type="match status" value="1"/>
</dbReference>
<comment type="subcellular location">
    <subcellularLocation>
        <location evidence="1 11">Cell outer membrane</location>
        <topology evidence="1 11">Multi-pass membrane protein</topology>
    </subcellularLocation>
</comment>
<dbReference type="SUPFAM" id="SSF56935">
    <property type="entry name" value="Porins"/>
    <property type="match status" value="1"/>
</dbReference>
<dbReference type="InterPro" id="IPR039426">
    <property type="entry name" value="TonB-dep_rcpt-like"/>
</dbReference>
<evidence type="ECO:0000256" key="3">
    <source>
        <dbReference type="ARBA" id="ARBA00022452"/>
    </source>
</evidence>
<keyword evidence="4" id="KW-0410">Iron transport</keyword>
<evidence type="ECO:0000256" key="4">
    <source>
        <dbReference type="ARBA" id="ARBA00022496"/>
    </source>
</evidence>
<dbReference type="InterPro" id="IPR037066">
    <property type="entry name" value="Plug_dom_sf"/>
</dbReference>
<dbReference type="CDD" id="cd01347">
    <property type="entry name" value="ligand_gated_channel"/>
    <property type="match status" value="1"/>
</dbReference>
<protein>
    <submittedName>
        <fullName evidence="17">Fe transport outer membrane receptor protein</fullName>
    </submittedName>
</protein>
<evidence type="ECO:0000256" key="15">
    <source>
        <dbReference type="SAM" id="SignalP"/>
    </source>
</evidence>
<dbReference type="PANTHER" id="PTHR30069">
    <property type="entry name" value="TONB-DEPENDENT OUTER MEMBRANE RECEPTOR"/>
    <property type="match status" value="1"/>
</dbReference>
<evidence type="ECO:0000256" key="5">
    <source>
        <dbReference type="ARBA" id="ARBA00022692"/>
    </source>
</evidence>
<keyword evidence="3 11" id="KW-1134">Transmembrane beta strand</keyword>
<evidence type="ECO:0000256" key="12">
    <source>
        <dbReference type="PROSITE-ProRule" id="PRU10144"/>
    </source>
</evidence>
<comment type="similarity">
    <text evidence="11 13">Belongs to the TonB-dependent receptor family.</text>
</comment>
<keyword evidence="2 11" id="KW-0813">Transport</keyword>
<feature type="short sequence motif" description="TonB C-terminal box" evidence="12">
    <location>
        <begin position="775"/>
        <end position="792"/>
    </location>
</feature>
<evidence type="ECO:0000256" key="7">
    <source>
        <dbReference type="ARBA" id="ARBA00023004"/>
    </source>
</evidence>
<dbReference type="PANTHER" id="PTHR30069:SF42">
    <property type="entry name" value="FERRIC AEROBACTIN RECEPTOR"/>
    <property type="match status" value="1"/>
</dbReference>
<evidence type="ECO:0000256" key="14">
    <source>
        <dbReference type="SAM" id="MobiDB-lite"/>
    </source>
</evidence>
<keyword evidence="10 11" id="KW-0998">Cell outer membrane</keyword>
<evidence type="ECO:0000313" key="18">
    <source>
        <dbReference type="Proteomes" id="UP000771797"/>
    </source>
</evidence>
<feature type="chain" id="PRO_5046537752" evidence="15">
    <location>
        <begin position="30"/>
        <end position="792"/>
    </location>
</feature>
<proteinExistence type="inferred from homology"/>
<organism evidence="17 18">
    <name type="scientific">Alcanivorax xiamenensis</name>
    <dbReference type="NCBI Taxonomy" id="1177156"/>
    <lineage>
        <taxon>Bacteria</taxon>
        <taxon>Pseudomonadati</taxon>
        <taxon>Pseudomonadota</taxon>
        <taxon>Gammaproteobacteria</taxon>
        <taxon>Oceanospirillales</taxon>
        <taxon>Alcanivoracaceae</taxon>
        <taxon>Alcanivorax</taxon>
    </lineage>
</organism>
<dbReference type="Gene3D" id="2.170.130.10">
    <property type="entry name" value="TonB-dependent receptor, plug domain"/>
    <property type="match status" value="1"/>
</dbReference>
<evidence type="ECO:0000259" key="16">
    <source>
        <dbReference type="SMART" id="SM00965"/>
    </source>
</evidence>
<evidence type="ECO:0000313" key="17">
    <source>
        <dbReference type="EMBL" id="KAF0807680.1"/>
    </source>
</evidence>